<keyword evidence="2" id="KW-1185">Reference proteome</keyword>
<comment type="caution">
    <text evidence="1">The sequence shown here is derived from an EMBL/GenBank/DDBJ whole genome shotgun (WGS) entry which is preliminary data.</text>
</comment>
<gene>
    <name evidence="1" type="ORF">NDU88_001085</name>
</gene>
<proteinExistence type="predicted"/>
<dbReference type="EMBL" id="JANPWB010000012">
    <property type="protein sequence ID" value="KAJ1112824.1"/>
    <property type="molecule type" value="Genomic_DNA"/>
</dbReference>
<evidence type="ECO:0000313" key="1">
    <source>
        <dbReference type="EMBL" id="KAJ1112824.1"/>
    </source>
</evidence>
<dbReference type="AlphaFoldDB" id="A0AAV7NCG6"/>
<dbReference type="Proteomes" id="UP001066276">
    <property type="component" value="Chromosome 8"/>
</dbReference>
<sequence>MQCSGESELAPYGNLIPATASARKCPEVIMCAAWSSPYAATASGRKRQEVIRRDVRRLISLLTPGFAVPREAADRLPLAEEQLLVAAGAR</sequence>
<name>A0AAV7NCG6_PLEWA</name>
<protein>
    <submittedName>
        <fullName evidence="1">Uncharacterized protein</fullName>
    </submittedName>
</protein>
<reference evidence="1" key="1">
    <citation type="journal article" date="2022" name="bioRxiv">
        <title>Sequencing and chromosome-scale assembly of the giantPleurodeles waltlgenome.</title>
        <authorList>
            <person name="Brown T."/>
            <person name="Elewa A."/>
            <person name="Iarovenko S."/>
            <person name="Subramanian E."/>
            <person name="Araus A.J."/>
            <person name="Petzold A."/>
            <person name="Susuki M."/>
            <person name="Suzuki K.-i.T."/>
            <person name="Hayashi T."/>
            <person name="Toyoda A."/>
            <person name="Oliveira C."/>
            <person name="Osipova E."/>
            <person name="Leigh N.D."/>
            <person name="Simon A."/>
            <person name="Yun M.H."/>
        </authorList>
    </citation>
    <scope>NUCLEOTIDE SEQUENCE</scope>
    <source>
        <strain evidence="1">20211129_DDA</strain>
        <tissue evidence="1">Liver</tissue>
    </source>
</reference>
<evidence type="ECO:0000313" key="2">
    <source>
        <dbReference type="Proteomes" id="UP001066276"/>
    </source>
</evidence>
<accession>A0AAV7NCG6</accession>
<organism evidence="1 2">
    <name type="scientific">Pleurodeles waltl</name>
    <name type="common">Iberian ribbed newt</name>
    <dbReference type="NCBI Taxonomy" id="8319"/>
    <lineage>
        <taxon>Eukaryota</taxon>
        <taxon>Metazoa</taxon>
        <taxon>Chordata</taxon>
        <taxon>Craniata</taxon>
        <taxon>Vertebrata</taxon>
        <taxon>Euteleostomi</taxon>
        <taxon>Amphibia</taxon>
        <taxon>Batrachia</taxon>
        <taxon>Caudata</taxon>
        <taxon>Salamandroidea</taxon>
        <taxon>Salamandridae</taxon>
        <taxon>Pleurodelinae</taxon>
        <taxon>Pleurodeles</taxon>
    </lineage>
</organism>